<name>A0A086PA17_SPHHM</name>
<dbReference type="PANTHER" id="PTHR34477:SF5">
    <property type="entry name" value="BSL5627 PROTEIN"/>
    <property type="match status" value="1"/>
</dbReference>
<accession>A0A086PA17</accession>
<dbReference type="EMBL" id="JFZA02000014">
    <property type="protein sequence ID" value="KFG90235.1"/>
    <property type="molecule type" value="Genomic_DNA"/>
</dbReference>
<feature type="domain" description="GIY-YIG" evidence="2">
    <location>
        <begin position="18"/>
        <end position="96"/>
    </location>
</feature>
<keyword evidence="4" id="KW-1185">Reference proteome</keyword>
<evidence type="ECO:0000256" key="1">
    <source>
        <dbReference type="ARBA" id="ARBA00007435"/>
    </source>
</evidence>
<evidence type="ECO:0000313" key="3">
    <source>
        <dbReference type="EMBL" id="KFG90235.1"/>
    </source>
</evidence>
<dbReference type="InterPro" id="IPR050190">
    <property type="entry name" value="UPF0213_domain"/>
</dbReference>
<dbReference type="Proteomes" id="UP000024284">
    <property type="component" value="Unassembled WGS sequence"/>
</dbReference>
<evidence type="ECO:0000259" key="2">
    <source>
        <dbReference type="PROSITE" id="PS50164"/>
    </source>
</evidence>
<reference evidence="3" key="1">
    <citation type="submission" date="2014-08" db="EMBL/GenBank/DDBJ databases">
        <title>Draft genome sequences of Sphingobium herbicidovorans.</title>
        <authorList>
            <person name="Gan H.M."/>
            <person name="Gan H.Y."/>
            <person name="Savka M.A."/>
        </authorList>
    </citation>
    <scope>NUCLEOTIDE SEQUENCE [LARGE SCALE GENOMIC DNA]</scope>
    <source>
        <strain evidence="3">NBRC 16415</strain>
    </source>
</reference>
<dbReference type="SMART" id="SM00465">
    <property type="entry name" value="GIYc"/>
    <property type="match status" value="1"/>
</dbReference>
<dbReference type="PANTHER" id="PTHR34477">
    <property type="entry name" value="UPF0213 PROTEIN YHBQ"/>
    <property type="match status" value="1"/>
</dbReference>
<dbReference type="PROSITE" id="PS50164">
    <property type="entry name" value="GIY_YIG"/>
    <property type="match status" value="1"/>
</dbReference>
<dbReference type="STRING" id="76947.GCA_002080435_02021"/>
<dbReference type="InterPro" id="IPR035901">
    <property type="entry name" value="GIY-YIG_endonuc_sf"/>
</dbReference>
<dbReference type="Gene3D" id="3.40.1440.10">
    <property type="entry name" value="GIY-YIG endonuclease"/>
    <property type="match status" value="1"/>
</dbReference>
<gene>
    <name evidence="3" type="ORF">BV98_002041</name>
</gene>
<keyword evidence="3" id="KW-0540">Nuclease</keyword>
<sequence length="117" mass="13528">MPAKAGISGGWRCVRVMRRSWTYIMTNKPRGVLYIGVTSNLAVRVDQHRRGVGSVFCSKYNLRCLVLAEEHQRIDDAIAREKALKALKALKAWKRDWKIELIEAGNPEWRDLFELIM</sequence>
<dbReference type="InterPro" id="IPR000305">
    <property type="entry name" value="GIY-YIG_endonuc"/>
</dbReference>
<dbReference type="PATRIC" id="fig|1219045.3.peg.2083"/>
<keyword evidence="3" id="KW-0378">Hydrolase</keyword>
<keyword evidence="3" id="KW-0255">Endonuclease</keyword>
<dbReference type="GO" id="GO:0004519">
    <property type="term" value="F:endonuclease activity"/>
    <property type="evidence" value="ECO:0007669"/>
    <property type="project" value="UniProtKB-KW"/>
</dbReference>
<dbReference type="eggNOG" id="COG2827">
    <property type="taxonomic scope" value="Bacteria"/>
</dbReference>
<dbReference type="Pfam" id="PF01541">
    <property type="entry name" value="GIY-YIG"/>
    <property type="match status" value="1"/>
</dbReference>
<evidence type="ECO:0000313" key="4">
    <source>
        <dbReference type="Proteomes" id="UP000024284"/>
    </source>
</evidence>
<dbReference type="SUPFAM" id="SSF82771">
    <property type="entry name" value="GIY-YIG endonuclease"/>
    <property type="match status" value="1"/>
</dbReference>
<comment type="similarity">
    <text evidence="1">Belongs to the UPF0213 family.</text>
</comment>
<comment type="caution">
    <text evidence="3">The sequence shown here is derived from an EMBL/GenBank/DDBJ whole genome shotgun (WGS) entry which is preliminary data.</text>
</comment>
<protein>
    <submittedName>
        <fullName evidence="3">Endonuclease containing a URI domain protein</fullName>
    </submittedName>
</protein>
<organism evidence="3 4">
    <name type="scientific">Sphingobium herbicidovorans (strain ATCC 700291 / DSM 11019 / CCUG 56400 / KCTC 2939 / LMG 18315 / NBRC 16415 / MH)</name>
    <name type="common">Sphingomonas herbicidovorans</name>
    <dbReference type="NCBI Taxonomy" id="1219045"/>
    <lineage>
        <taxon>Bacteria</taxon>
        <taxon>Pseudomonadati</taxon>
        <taxon>Pseudomonadota</taxon>
        <taxon>Alphaproteobacteria</taxon>
        <taxon>Sphingomonadales</taxon>
        <taxon>Sphingomonadaceae</taxon>
        <taxon>Sphingobium</taxon>
    </lineage>
</organism>
<proteinExistence type="inferred from homology"/>
<dbReference type="CDD" id="cd10448">
    <property type="entry name" value="GIY-YIG_unchar_3"/>
    <property type="match status" value="1"/>
</dbReference>
<dbReference type="AlphaFoldDB" id="A0A086PA17"/>